<organism evidence="1 2">
    <name type="scientific">Mycteria americana</name>
    <name type="common">Wood stork</name>
    <dbReference type="NCBI Taxonomy" id="33587"/>
    <lineage>
        <taxon>Eukaryota</taxon>
        <taxon>Metazoa</taxon>
        <taxon>Chordata</taxon>
        <taxon>Craniata</taxon>
        <taxon>Vertebrata</taxon>
        <taxon>Euteleostomi</taxon>
        <taxon>Archelosauria</taxon>
        <taxon>Archosauria</taxon>
        <taxon>Dinosauria</taxon>
        <taxon>Saurischia</taxon>
        <taxon>Theropoda</taxon>
        <taxon>Coelurosauria</taxon>
        <taxon>Aves</taxon>
        <taxon>Neognathae</taxon>
        <taxon>Neoaves</taxon>
        <taxon>Aequornithes</taxon>
        <taxon>Ciconiiformes</taxon>
        <taxon>Ciconiidae</taxon>
        <taxon>Mycteria</taxon>
    </lineage>
</organism>
<name>A0AAN7N843_MYCAM</name>
<protein>
    <submittedName>
        <fullName evidence="1">Uncharacterized protein</fullName>
    </submittedName>
</protein>
<gene>
    <name evidence="1" type="ORF">QYF61_027386</name>
</gene>
<comment type="caution">
    <text evidence="1">The sequence shown here is derived from an EMBL/GenBank/DDBJ whole genome shotgun (WGS) entry which is preliminary data.</text>
</comment>
<proteinExistence type="predicted"/>
<sequence length="84" mass="9607">MQENSSNLAFEASCKGSGMQRAVEKITSQHNRNYWQEQQKQKKENKVLQSWLTGEVPVDWRLANVTPIYKRAGRRNQGTIGLSA</sequence>
<reference evidence="1 2" key="1">
    <citation type="journal article" date="2023" name="J. Hered.">
        <title>Chromosome-level genome of the wood stork (Mycteria americana) provides insight into avian chromosome evolution.</title>
        <authorList>
            <person name="Flamio R. Jr."/>
            <person name="Ramstad K.M."/>
        </authorList>
    </citation>
    <scope>NUCLEOTIDE SEQUENCE [LARGE SCALE GENOMIC DNA]</scope>
    <source>
        <strain evidence="1">JAX WOST 10</strain>
    </source>
</reference>
<accession>A0AAN7N843</accession>
<dbReference type="AlphaFoldDB" id="A0AAN7N843"/>
<keyword evidence="2" id="KW-1185">Reference proteome</keyword>
<dbReference type="Proteomes" id="UP001333110">
    <property type="component" value="Unassembled WGS sequence"/>
</dbReference>
<evidence type="ECO:0000313" key="1">
    <source>
        <dbReference type="EMBL" id="KAK4821684.1"/>
    </source>
</evidence>
<evidence type="ECO:0000313" key="2">
    <source>
        <dbReference type="Proteomes" id="UP001333110"/>
    </source>
</evidence>
<dbReference type="EMBL" id="JAUNZN010000005">
    <property type="protein sequence ID" value="KAK4821684.1"/>
    <property type="molecule type" value="Genomic_DNA"/>
</dbReference>